<evidence type="ECO:0000313" key="14">
    <source>
        <dbReference type="EMBL" id="KAF9475225.1"/>
    </source>
</evidence>
<feature type="compositionally biased region" description="Low complexity" evidence="12">
    <location>
        <begin position="893"/>
        <end position="912"/>
    </location>
</feature>
<evidence type="ECO:0000256" key="7">
    <source>
        <dbReference type="ARBA" id="ARBA00022840"/>
    </source>
</evidence>
<comment type="catalytic activity">
    <reaction evidence="8">
        <text>L-threonyl-[protein] + ATP = O-phospho-L-threonyl-[protein] + ADP + H(+)</text>
        <dbReference type="Rhea" id="RHEA:46608"/>
        <dbReference type="Rhea" id="RHEA-COMP:11060"/>
        <dbReference type="Rhea" id="RHEA-COMP:11605"/>
        <dbReference type="ChEBI" id="CHEBI:15378"/>
        <dbReference type="ChEBI" id="CHEBI:30013"/>
        <dbReference type="ChEBI" id="CHEBI:30616"/>
        <dbReference type="ChEBI" id="CHEBI:61977"/>
        <dbReference type="ChEBI" id="CHEBI:456216"/>
        <dbReference type="EC" id="2.7.11.1"/>
    </reaction>
</comment>
<feature type="region of interest" description="Disordered" evidence="12">
    <location>
        <begin position="509"/>
        <end position="608"/>
    </location>
</feature>
<accession>A0A9P6CVZ7</accession>
<organism evidence="14 15">
    <name type="scientific">Pholiota conissans</name>
    <dbReference type="NCBI Taxonomy" id="109636"/>
    <lineage>
        <taxon>Eukaryota</taxon>
        <taxon>Fungi</taxon>
        <taxon>Dikarya</taxon>
        <taxon>Basidiomycota</taxon>
        <taxon>Agaricomycotina</taxon>
        <taxon>Agaricomycetes</taxon>
        <taxon>Agaricomycetidae</taxon>
        <taxon>Agaricales</taxon>
        <taxon>Agaricineae</taxon>
        <taxon>Strophariaceae</taxon>
        <taxon>Pholiota</taxon>
    </lineage>
</organism>
<dbReference type="EMBL" id="MU155342">
    <property type="protein sequence ID" value="KAF9475225.1"/>
    <property type="molecule type" value="Genomic_DNA"/>
</dbReference>
<reference evidence="14" key="1">
    <citation type="submission" date="2020-11" db="EMBL/GenBank/DDBJ databases">
        <authorList>
            <consortium name="DOE Joint Genome Institute"/>
            <person name="Ahrendt S."/>
            <person name="Riley R."/>
            <person name="Andreopoulos W."/>
            <person name="Labutti K."/>
            <person name="Pangilinan J."/>
            <person name="Ruiz-Duenas F.J."/>
            <person name="Barrasa J.M."/>
            <person name="Sanchez-Garcia M."/>
            <person name="Camarero S."/>
            <person name="Miyauchi S."/>
            <person name="Serrano A."/>
            <person name="Linde D."/>
            <person name="Babiker R."/>
            <person name="Drula E."/>
            <person name="Ayuso-Fernandez I."/>
            <person name="Pacheco R."/>
            <person name="Padilla G."/>
            <person name="Ferreira P."/>
            <person name="Barriuso J."/>
            <person name="Kellner H."/>
            <person name="Castanera R."/>
            <person name="Alfaro M."/>
            <person name="Ramirez L."/>
            <person name="Pisabarro A.G."/>
            <person name="Kuo A."/>
            <person name="Tritt A."/>
            <person name="Lipzen A."/>
            <person name="He G."/>
            <person name="Yan M."/>
            <person name="Ng V."/>
            <person name="Cullen D."/>
            <person name="Martin F."/>
            <person name="Rosso M.-N."/>
            <person name="Henrissat B."/>
            <person name="Hibbett D."/>
            <person name="Martinez A.T."/>
            <person name="Grigoriev I.V."/>
        </authorList>
    </citation>
    <scope>NUCLEOTIDE SEQUENCE</scope>
    <source>
        <strain evidence="14">CIRM-BRFM 674</strain>
    </source>
</reference>
<feature type="compositionally biased region" description="Low complexity" evidence="12">
    <location>
        <begin position="539"/>
        <end position="581"/>
    </location>
</feature>
<feature type="binding site" evidence="10">
    <location>
        <position position="41"/>
    </location>
    <ligand>
        <name>ATP</name>
        <dbReference type="ChEBI" id="CHEBI:30616"/>
    </ligand>
</feature>
<dbReference type="PANTHER" id="PTHR44899:SF3">
    <property type="entry name" value="SERINE_THREONINE-PROTEIN KINASE NEK1"/>
    <property type="match status" value="1"/>
</dbReference>
<evidence type="ECO:0000256" key="5">
    <source>
        <dbReference type="ARBA" id="ARBA00022741"/>
    </source>
</evidence>
<feature type="compositionally biased region" description="Basic and acidic residues" evidence="12">
    <location>
        <begin position="725"/>
        <end position="745"/>
    </location>
</feature>
<dbReference type="InterPro" id="IPR000719">
    <property type="entry name" value="Prot_kinase_dom"/>
</dbReference>
<feature type="compositionally biased region" description="Polar residues" evidence="12">
    <location>
        <begin position="691"/>
        <end position="701"/>
    </location>
</feature>
<dbReference type="EC" id="2.7.11.1" evidence="2"/>
<evidence type="ECO:0000256" key="8">
    <source>
        <dbReference type="ARBA" id="ARBA00047899"/>
    </source>
</evidence>
<dbReference type="SMART" id="SM00220">
    <property type="entry name" value="S_TKc"/>
    <property type="match status" value="1"/>
</dbReference>
<evidence type="ECO:0000256" key="12">
    <source>
        <dbReference type="SAM" id="MobiDB-lite"/>
    </source>
</evidence>
<evidence type="ECO:0000313" key="15">
    <source>
        <dbReference type="Proteomes" id="UP000807469"/>
    </source>
</evidence>
<evidence type="ECO:0000256" key="1">
    <source>
        <dbReference type="ARBA" id="ARBA00010886"/>
    </source>
</evidence>
<comment type="caution">
    <text evidence="14">The sequence shown here is derived from an EMBL/GenBank/DDBJ whole genome shotgun (WGS) entry which is preliminary data.</text>
</comment>
<comment type="catalytic activity">
    <reaction evidence="9">
        <text>L-seryl-[protein] + ATP = O-phospho-L-seryl-[protein] + ADP + H(+)</text>
        <dbReference type="Rhea" id="RHEA:17989"/>
        <dbReference type="Rhea" id="RHEA-COMP:9863"/>
        <dbReference type="Rhea" id="RHEA-COMP:11604"/>
        <dbReference type="ChEBI" id="CHEBI:15378"/>
        <dbReference type="ChEBI" id="CHEBI:29999"/>
        <dbReference type="ChEBI" id="CHEBI:30616"/>
        <dbReference type="ChEBI" id="CHEBI:83421"/>
        <dbReference type="ChEBI" id="CHEBI:456216"/>
        <dbReference type="EC" id="2.7.11.1"/>
    </reaction>
</comment>
<evidence type="ECO:0000256" key="3">
    <source>
        <dbReference type="ARBA" id="ARBA00022527"/>
    </source>
</evidence>
<dbReference type="PROSITE" id="PS00107">
    <property type="entry name" value="PROTEIN_KINASE_ATP"/>
    <property type="match status" value="1"/>
</dbReference>
<feature type="compositionally biased region" description="Polar residues" evidence="12">
    <location>
        <begin position="138"/>
        <end position="148"/>
    </location>
</feature>
<comment type="similarity">
    <text evidence="1">Belongs to the protein kinase superfamily. NEK Ser/Thr protein kinase family. NIMA subfamily.</text>
</comment>
<feature type="compositionally biased region" description="Basic and acidic residues" evidence="12">
    <location>
        <begin position="876"/>
        <end position="885"/>
    </location>
</feature>
<dbReference type="FunFam" id="3.30.200.20:FF:000097">
    <property type="entry name" value="Probable serine/threonine-protein kinase nek1"/>
    <property type="match status" value="1"/>
</dbReference>
<keyword evidence="15" id="KW-1185">Reference proteome</keyword>
<keyword evidence="11" id="KW-0175">Coiled coil</keyword>
<dbReference type="Pfam" id="PF00069">
    <property type="entry name" value="Pkinase"/>
    <property type="match status" value="1"/>
</dbReference>
<evidence type="ECO:0000256" key="6">
    <source>
        <dbReference type="ARBA" id="ARBA00022777"/>
    </source>
</evidence>
<evidence type="ECO:0000256" key="2">
    <source>
        <dbReference type="ARBA" id="ARBA00012513"/>
    </source>
</evidence>
<evidence type="ECO:0000256" key="10">
    <source>
        <dbReference type="PROSITE-ProRule" id="PRU10141"/>
    </source>
</evidence>
<dbReference type="Gene3D" id="1.10.510.10">
    <property type="entry name" value="Transferase(Phosphotransferase) domain 1"/>
    <property type="match status" value="1"/>
</dbReference>
<proteinExistence type="inferred from homology"/>
<dbReference type="Proteomes" id="UP000807469">
    <property type="component" value="Unassembled WGS sequence"/>
</dbReference>
<feature type="compositionally biased region" description="Low complexity" evidence="12">
    <location>
        <begin position="958"/>
        <end position="967"/>
    </location>
</feature>
<evidence type="ECO:0000256" key="9">
    <source>
        <dbReference type="ARBA" id="ARBA00048679"/>
    </source>
</evidence>
<feature type="compositionally biased region" description="Low complexity" evidence="12">
    <location>
        <begin position="823"/>
        <end position="847"/>
    </location>
</feature>
<dbReference type="GO" id="GO:0005524">
    <property type="term" value="F:ATP binding"/>
    <property type="evidence" value="ECO:0007669"/>
    <property type="project" value="UniProtKB-UniRule"/>
</dbReference>
<feature type="coiled-coil region" evidence="11">
    <location>
        <begin position="436"/>
        <end position="502"/>
    </location>
</feature>
<keyword evidence="7 10" id="KW-0067">ATP-binding</keyword>
<evidence type="ECO:0000259" key="13">
    <source>
        <dbReference type="PROSITE" id="PS50011"/>
    </source>
</evidence>
<dbReference type="PROSITE" id="PS50011">
    <property type="entry name" value="PROTEIN_KINASE_DOM"/>
    <property type="match status" value="1"/>
</dbReference>
<feature type="region of interest" description="Disordered" evidence="12">
    <location>
        <begin position="690"/>
        <end position="912"/>
    </location>
</feature>
<dbReference type="PROSITE" id="PS00108">
    <property type="entry name" value="PROTEIN_KINASE_ST"/>
    <property type="match status" value="1"/>
</dbReference>
<dbReference type="CDD" id="cd08217">
    <property type="entry name" value="STKc_Nek2"/>
    <property type="match status" value="1"/>
</dbReference>
<evidence type="ECO:0000256" key="11">
    <source>
        <dbReference type="SAM" id="Coils"/>
    </source>
</evidence>
<feature type="region of interest" description="Disordered" evidence="12">
    <location>
        <begin position="136"/>
        <end position="159"/>
    </location>
</feature>
<dbReference type="SUPFAM" id="SSF56112">
    <property type="entry name" value="Protein kinase-like (PK-like)"/>
    <property type="match status" value="1"/>
</dbReference>
<sequence length="1009" mass="110408">MTTSPPPFLENYDSLDIIGNGSFGIIRKVRRKSDGLIFARKELNFERMTERDRKQIVAEVNILKDLHHDHIVRYHDRFVDRDAGILYILMEYCGGGDLSTVIKHASRSGRPIPEDTIWGYFYQILHALQHCHHPNGHARSSSGNTVDFGQQNGGGGRRPQILHRDLKPDNVFLDENNTVKLGDFGLSKALPQASFANTYVGTPYYMSPELMQEKAYDSKSDIWSLGCLIYELCALKPPFHEAKTHSELSIFIRNGRIPPLPRGYSQALASVIKSMLNLNPAMRPSAAQLLQHERLELVSKVQEAEKMLTVVKNHRATVAAKEREVLQRETALLENQQRLHSVLTEKEQQIAHLQQLLTQAQAQPPTTSLSPSDPHLQALIKAAVSARETELRTLVMEREAEVARAIALREEEIMEAVRKREEDVMEAVRAREAEMEEFLRIRQQELEEGLRSMEENARNREREVEEAVRKREQELMAVEEELNQREEEIKREEMKLTDTKKEMEVVFKKVQSGTNARGRKEKNPLEEVKNVLEPLARKTQQNNHTQTRTRRPTASSTTSTTSTAPSPPSSASHSPTPQQTSFPALSNPLHAPLVTPAATRRPPAGWPPMSAMKGVVLTATGEPIATPMIGQGGLFKGGLIQTPMANGGSHAQIPFTTPRPKPVELAALFEKSPRVGLNFGRIFDFEEGATISGNKETGQGQESKKGVVEEEEEEEPLPPSPSLRTQREKTLSKSKRVGEKDKNCDDVSASAAPSHHTQPLGPPPPPTRIRRPSIRTSGRSTNGKPASSMAAVAAADAAREQHPQQQQHSLQAKPLPHPHLKPSTSNNNLRSAASSSAVASGSGSTASITHVPFPGTGPVPEYDLADEENLPSPFLKRGERADKGISLKGNSIANPTFTASSSANANGTAGKSVAAITSCANSNANANMASTDSSSTKAKRRASSGLLLRAVAAANNAGRRQGYAAAQTDVNQGASVAEQESAAADPSARPSLASARKASEDARKALLRP</sequence>
<evidence type="ECO:0000256" key="4">
    <source>
        <dbReference type="ARBA" id="ARBA00022679"/>
    </source>
</evidence>
<name>A0A9P6CVZ7_9AGAR</name>
<dbReference type="GO" id="GO:0004674">
    <property type="term" value="F:protein serine/threonine kinase activity"/>
    <property type="evidence" value="ECO:0007669"/>
    <property type="project" value="UniProtKB-KW"/>
</dbReference>
<keyword evidence="6 14" id="KW-0418">Kinase</keyword>
<dbReference type="InterPro" id="IPR011009">
    <property type="entry name" value="Kinase-like_dom_sf"/>
</dbReference>
<feature type="domain" description="Protein kinase" evidence="13">
    <location>
        <begin position="12"/>
        <end position="295"/>
    </location>
</feature>
<dbReference type="AlphaFoldDB" id="A0A9P6CVZ7"/>
<feature type="region of interest" description="Disordered" evidence="12">
    <location>
        <begin position="958"/>
        <end position="1009"/>
    </location>
</feature>
<keyword evidence="4" id="KW-0808">Transferase</keyword>
<protein>
    <recommendedName>
        <fullName evidence="2">non-specific serine/threonine protein kinase</fullName>
        <ecNumber evidence="2">2.7.11.1</ecNumber>
    </recommendedName>
</protein>
<feature type="compositionally biased region" description="Low complexity" evidence="12">
    <location>
        <begin position="774"/>
        <end position="796"/>
    </location>
</feature>
<dbReference type="OrthoDB" id="10250725at2759"/>
<dbReference type="InterPro" id="IPR017441">
    <property type="entry name" value="Protein_kinase_ATP_BS"/>
</dbReference>
<feature type="compositionally biased region" description="Basic and acidic residues" evidence="12">
    <location>
        <begin position="521"/>
        <end position="530"/>
    </location>
</feature>
<dbReference type="InterPro" id="IPR051131">
    <property type="entry name" value="NEK_Ser/Thr_kinase_NIMA"/>
</dbReference>
<keyword evidence="5 10" id="KW-0547">Nucleotide-binding</keyword>
<gene>
    <name evidence="14" type="ORF">BDN70DRAFT_883991</name>
</gene>
<feature type="compositionally biased region" description="Basic and acidic residues" evidence="12">
    <location>
        <begin position="997"/>
        <end position="1009"/>
    </location>
</feature>
<dbReference type="InterPro" id="IPR008271">
    <property type="entry name" value="Ser/Thr_kinase_AS"/>
</dbReference>
<keyword evidence="3" id="KW-0723">Serine/threonine-protein kinase</keyword>
<dbReference type="PANTHER" id="PTHR44899">
    <property type="entry name" value="CAMK FAMILY PROTEIN KINASE"/>
    <property type="match status" value="1"/>
</dbReference>
<dbReference type="Gene3D" id="3.30.200.20">
    <property type="entry name" value="Phosphorylase Kinase, domain 1"/>
    <property type="match status" value="2"/>
</dbReference>